<dbReference type="OrthoDB" id="3991935at2"/>
<keyword evidence="2" id="KW-1185">Reference proteome</keyword>
<protein>
    <recommendedName>
        <fullName evidence="3">Condensation domain-containing protein</fullName>
    </recommendedName>
</protein>
<dbReference type="EMBL" id="VANP01000007">
    <property type="protein sequence ID" value="TLP57800.1"/>
    <property type="molecule type" value="Genomic_DNA"/>
</dbReference>
<gene>
    <name evidence="1" type="ORF">FED44_19705</name>
</gene>
<accession>A0A5R8YWF5</accession>
<comment type="caution">
    <text evidence="1">The sequence shown here is derived from an EMBL/GenBank/DDBJ whole genome shotgun (WGS) entry which is preliminary data.</text>
</comment>
<dbReference type="Proteomes" id="UP000309033">
    <property type="component" value="Unassembled WGS sequence"/>
</dbReference>
<sequence length="384" mass="42545">MEYALRGGAPPTLREIHRFSSQLNLECDINHRAAYLGDVRGDPMALRFEFLAMIRQTGVTRALAYALDIPEESVTTGFEVGRHPLPDDPDLIAEAATSYHNAHPLALNEVLRVWLQLVEGGKSLLFCKLNHLSTDARDAAELFAGIRGYFGRRTAMSSGGFSQTPEYHRRFDDLPRADLDAVEKALGEVATPGIRGIPLIARARTRQFAIRDGLTFDEVLASVARALAPWAGSQVVLHYPYTHKTFRAAPGPFVEIKPLVVDVAALESDGPPGLRRRRQVLESSGRFDASELTGFNAELKRRRVPRVIVSDTTLFRPEGTEWQWVPTRSARTYDDLKFYVDRTRGHGLARVQYKEGFLGSGVLEDVVARVQAGIGCASGSDRHP</sequence>
<evidence type="ECO:0000313" key="2">
    <source>
        <dbReference type="Proteomes" id="UP000309033"/>
    </source>
</evidence>
<reference evidence="1" key="1">
    <citation type="submission" date="2019-05" db="EMBL/GenBank/DDBJ databases">
        <title>Isolation, diversity and antifungal activity of Actinobacteria from wheat.</title>
        <authorList>
            <person name="Yu B."/>
        </authorList>
    </citation>
    <scope>NUCLEOTIDE SEQUENCE [LARGE SCALE GENOMIC DNA]</scope>
    <source>
        <strain evidence="1">NEAU-HEGS1-5</strain>
    </source>
</reference>
<dbReference type="AlphaFoldDB" id="A0A5R8YWF5"/>
<evidence type="ECO:0000313" key="1">
    <source>
        <dbReference type="EMBL" id="TLP57800.1"/>
    </source>
</evidence>
<name>A0A5R8YWF5_9ACTN</name>
<organism evidence="1 2">
    <name type="scientific">Microbispora triticiradicis</name>
    <dbReference type="NCBI Taxonomy" id="2200763"/>
    <lineage>
        <taxon>Bacteria</taxon>
        <taxon>Bacillati</taxon>
        <taxon>Actinomycetota</taxon>
        <taxon>Actinomycetes</taxon>
        <taxon>Streptosporangiales</taxon>
        <taxon>Streptosporangiaceae</taxon>
        <taxon>Microbispora</taxon>
    </lineage>
</organism>
<proteinExistence type="predicted"/>
<evidence type="ECO:0008006" key="3">
    <source>
        <dbReference type="Google" id="ProtNLM"/>
    </source>
</evidence>